<dbReference type="OrthoDB" id="2282357at2759"/>
<feature type="domain" description="F-box" evidence="1">
    <location>
        <begin position="7"/>
        <end position="45"/>
    </location>
</feature>
<evidence type="ECO:0000313" key="2">
    <source>
        <dbReference type="EMBL" id="ORZ09553.1"/>
    </source>
</evidence>
<dbReference type="AlphaFoldDB" id="A0A1X2I5D6"/>
<evidence type="ECO:0000259" key="1">
    <source>
        <dbReference type="Pfam" id="PF12937"/>
    </source>
</evidence>
<dbReference type="InterPro" id="IPR036047">
    <property type="entry name" value="F-box-like_dom_sf"/>
</dbReference>
<accession>A0A1X2I5D6</accession>
<evidence type="ECO:0000313" key="3">
    <source>
        <dbReference type="Proteomes" id="UP000193560"/>
    </source>
</evidence>
<dbReference type="SUPFAM" id="SSF81383">
    <property type="entry name" value="F-box domain"/>
    <property type="match status" value="1"/>
</dbReference>
<dbReference type="EMBL" id="MCGE01000027">
    <property type="protein sequence ID" value="ORZ09553.1"/>
    <property type="molecule type" value="Genomic_DNA"/>
</dbReference>
<gene>
    <name evidence="2" type="ORF">BCR42DRAFT_423647</name>
</gene>
<dbReference type="Proteomes" id="UP000193560">
    <property type="component" value="Unassembled WGS sequence"/>
</dbReference>
<reference evidence="2 3" key="1">
    <citation type="submission" date="2016-07" db="EMBL/GenBank/DDBJ databases">
        <title>Pervasive Adenine N6-methylation of Active Genes in Fungi.</title>
        <authorList>
            <consortium name="DOE Joint Genome Institute"/>
            <person name="Mondo S.J."/>
            <person name="Dannebaum R.O."/>
            <person name="Kuo R.C."/>
            <person name="Labutti K."/>
            <person name="Haridas S."/>
            <person name="Kuo A."/>
            <person name="Salamov A."/>
            <person name="Ahrendt S.R."/>
            <person name="Lipzen A."/>
            <person name="Sullivan W."/>
            <person name="Andreopoulos W.B."/>
            <person name="Clum A."/>
            <person name="Lindquist E."/>
            <person name="Daum C."/>
            <person name="Ramamoorthy G.K."/>
            <person name="Gryganskyi A."/>
            <person name="Culley D."/>
            <person name="Magnuson J.K."/>
            <person name="James T.Y."/>
            <person name="O'Malley M.A."/>
            <person name="Stajich J.E."/>
            <person name="Spatafora J.W."/>
            <person name="Visel A."/>
            <person name="Grigoriev I.V."/>
        </authorList>
    </citation>
    <scope>NUCLEOTIDE SEQUENCE [LARGE SCALE GENOMIC DNA]</scope>
    <source>
        <strain evidence="2 3">NRRL 1336</strain>
    </source>
</reference>
<name>A0A1X2I5D6_9FUNG</name>
<dbReference type="Gene3D" id="3.80.10.10">
    <property type="entry name" value="Ribonuclease Inhibitor"/>
    <property type="match status" value="2"/>
</dbReference>
<protein>
    <recommendedName>
        <fullName evidence="1">F-box domain-containing protein</fullName>
    </recommendedName>
</protein>
<keyword evidence="3" id="KW-1185">Reference proteome</keyword>
<dbReference type="Pfam" id="PF12937">
    <property type="entry name" value="F-box-like"/>
    <property type="match status" value="1"/>
</dbReference>
<sequence>MNRCAVEILQLIFNLLPQNQIAICSLVCRSWYISTRVPLYHSIHFYSLDQVLAFINLTPPSSSIIEEKDTSVIRHMKTIPRGTLVRKMAFHIQIKEPAIWSALQIISPRIIAVDMIPENDRRLYGVCRHRYRHPLALQWQELKRLPVWHKDEYGLWNSLLSDQLLYLGLDVYFYDHLVVTDNTEEPSSSSIMNNNFITKTIHLPPMRCLQELDLYASRNFFSLNERSFELIHAACPSLQTLSLTSFQMHIISSAGISILAPTNLTSLYLDQFCIHDLNSYAYLGHKYPNLISFKVKDLRKGHHHQYNTNACDHRSALFSLITNNFARLKHLSADLYEPLGSNFLPSQFESIWPYNELRQWLVDDRRERPCFITQLHWSCLLPFDLLVNNDKKIEPCEITNAVFEFADRFYFSHLTSLVLITTSNASWHQVQKLWGKRKHTLLPLLPLLKTLKIQHISSDHNNGTSFARREKQDFFAVANACPKLTLLEIESDLFLSDKLQEKQIFFPVLEELVISNCMVSLEQNVTMVCQTCPRLKRLSLNNVQCQLQSPSAPSSSSSFIPTKESGYCFMLQVDLPLLSLDYLGLSNLWYERMMASDQRYTRRVAVNDVKVNQEKTRNMENQNAVYHRCTNQDDSTITQVFVLINCRYVERLNINQEKYK</sequence>
<dbReference type="InterPro" id="IPR032675">
    <property type="entry name" value="LRR_dom_sf"/>
</dbReference>
<proteinExistence type="predicted"/>
<dbReference type="InterPro" id="IPR001810">
    <property type="entry name" value="F-box_dom"/>
</dbReference>
<organism evidence="2 3">
    <name type="scientific">Absidia repens</name>
    <dbReference type="NCBI Taxonomy" id="90262"/>
    <lineage>
        <taxon>Eukaryota</taxon>
        <taxon>Fungi</taxon>
        <taxon>Fungi incertae sedis</taxon>
        <taxon>Mucoromycota</taxon>
        <taxon>Mucoromycotina</taxon>
        <taxon>Mucoromycetes</taxon>
        <taxon>Mucorales</taxon>
        <taxon>Cunninghamellaceae</taxon>
        <taxon>Absidia</taxon>
    </lineage>
</organism>
<comment type="caution">
    <text evidence="2">The sequence shown here is derived from an EMBL/GenBank/DDBJ whole genome shotgun (WGS) entry which is preliminary data.</text>
</comment>